<gene>
    <name evidence="3" type="ORF">CYJ34_05295</name>
</gene>
<dbReference type="SUPFAM" id="SSF52038">
    <property type="entry name" value="Barstar-related"/>
    <property type="match status" value="1"/>
</dbReference>
<dbReference type="Proteomes" id="UP000234335">
    <property type="component" value="Unassembled WGS sequence"/>
</dbReference>
<comment type="caution">
    <text evidence="3">The sequence shown here is derived from an EMBL/GenBank/DDBJ whole genome shotgun (WGS) entry which is preliminary data.</text>
</comment>
<organism evidence="3 4">
    <name type="scientific">Anaerococcus octavius</name>
    <dbReference type="NCBI Taxonomy" id="54007"/>
    <lineage>
        <taxon>Bacteria</taxon>
        <taxon>Bacillati</taxon>
        <taxon>Bacillota</taxon>
        <taxon>Tissierellia</taxon>
        <taxon>Tissierellales</taxon>
        <taxon>Peptoniphilaceae</taxon>
        <taxon>Anaerococcus</taxon>
    </lineage>
</organism>
<feature type="domain" description="Barstar (barnase inhibitor)" evidence="2">
    <location>
        <begin position="3"/>
        <end position="77"/>
    </location>
</feature>
<dbReference type="AlphaFoldDB" id="A0A2I1M903"/>
<dbReference type="EMBL" id="PKGS01000003">
    <property type="protein sequence ID" value="PKZ16615.1"/>
    <property type="molecule type" value="Genomic_DNA"/>
</dbReference>
<dbReference type="RefSeq" id="WP_101540276.1">
    <property type="nucleotide sequence ID" value="NZ_CALTZC010000015.1"/>
</dbReference>
<reference evidence="3 4" key="1">
    <citation type="submission" date="2017-12" db="EMBL/GenBank/DDBJ databases">
        <title>Phylogenetic diversity of female urinary microbiome.</title>
        <authorList>
            <person name="Thomas-White K."/>
            <person name="Wolfe A.J."/>
        </authorList>
    </citation>
    <scope>NUCLEOTIDE SEQUENCE [LARGE SCALE GENOMIC DNA]</scope>
    <source>
        <strain evidence="3 4">UMB0119</strain>
    </source>
</reference>
<name>A0A2I1M903_9FIRM</name>
<protein>
    <recommendedName>
        <fullName evidence="2">Barstar (barnase inhibitor) domain-containing protein</fullName>
    </recommendedName>
</protein>
<evidence type="ECO:0000313" key="3">
    <source>
        <dbReference type="EMBL" id="PKZ16615.1"/>
    </source>
</evidence>
<proteinExistence type="inferred from homology"/>
<dbReference type="InterPro" id="IPR000468">
    <property type="entry name" value="Barstar"/>
</dbReference>
<sequence>MIILNGKDFSDKEKFYKILNENIDFYYYVENLDALYDFLVTTDYEIKIINYRYIFLNLGEYGQRLMTVFIDAVKDYDANISLEHGYDL</sequence>
<dbReference type="Pfam" id="PF01337">
    <property type="entry name" value="Barstar"/>
    <property type="match status" value="1"/>
</dbReference>
<evidence type="ECO:0000313" key="4">
    <source>
        <dbReference type="Proteomes" id="UP000234335"/>
    </source>
</evidence>
<accession>A0A2I1M903</accession>
<evidence type="ECO:0000259" key="2">
    <source>
        <dbReference type="Pfam" id="PF01337"/>
    </source>
</evidence>
<evidence type="ECO:0000256" key="1">
    <source>
        <dbReference type="ARBA" id="ARBA00006845"/>
    </source>
</evidence>
<comment type="similarity">
    <text evidence="1">Belongs to the barstar family.</text>
</comment>
<dbReference type="InterPro" id="IPR035905">
    <property type="entry name" value="Barstar-like_sf"/>
</dbReference>
<dbReference type="Gene3D" id="3.30.370.10">
    <property type="entry name" value="Barstar-like"/>
    <property type="match status" value="1"/>
</dbReference>
<keyword evidence="4" id="KW-1185">Reference proteome</keyword>